<dbReference type="OrthoDB" id="3795901at2759"/>
<sequence>MESEKQQCFRFFDLPGEIRNLVYSYACIAEPRHAARLCAWESSESQPYCDEGRQALAKVKIPAICRDFDSRMGREALSVFFTENKFSLNVYSNFADGHAIRSGIPNQNFCEGCWQRSGRLRIRKPCVWAALRHAAMRDVSINVLEARHSWDEQNKDYRKWLLKFTLDLIFDGETCSVRTEEKEHRAFLWFDLPRYKAEIAIAIKACTAAAERVGARAGFDGFTFKDLEMIAVTLRFPAPPPRQAADLARERELGEVMRRLQVLRLQASRQHGQDAV</sequence>
<dbReference type="Proteomes" id="UP000073492">
    <property type="component" value="Unassembled WGS sequence"/>
</dbReference>
<gene>
    <name evidence="1" type="ORF">AC579_3933</name>
</gene>
<reference evidence="1 2" key="1">
    <citation type="submission" date="2015-07" db="EMBL/GenBank/DDBJ databases">
        <title>Comparative genomics of the Sigatoka disease complex on banana suggests a link between parallel evolutionary changes in Pseudocercospora fijiensis and Pseudocercospora eumusae and increased virulence on the banana host.</title>
        <authorList>
            <person name="Chang T.-C."/>
            <person name="Salvucci A."/>
            <person name="Crous P.W."/>
            <person name="Stergiopoulos I."/>
        </authorList>
    </citation>
    <scope>NUCLEOTIDE SEQUENCE [LARGE SCALE GENOMIC DNA]</scope>
    <source>
        <strain evidence="1 2">CBS 116634</strain>
    </source>
</reference>
<organism evidence="1 2">
    <name type="scientific">Pseudocercospora musae</name>
    <dbReference type="NCBI Taxonomy" id="113226"/>
    <lineage>
        <taxon>Eukaryota</taxon>
        <taxon>Fungi</taxon>
        <taxon>Dikarya</taxon>
        <taxon>Ascomycota</taxon>
        <taxon>Pezizomycotina</taxon>
        <taxon>Dothideomycetes</taxon>
        <taxon>Dothideomycetidae</taxon>
        <taxon>Mycosphaerellales</taxon>
        <taxon>Mycosphaerellaceae</taxon>
        <taxon>Pseudocercospora</taxon>
    </lineage>
</organism>
<comment type="caution">
    <text evidence="1">The sequence shown here is derived from an EMBL/GenBank/DDBJ whole genome shotgun (WGS) entry which is preliminary data.</text>
</comment>
<evidence type="ECO:0000313" key="1">
    <source>
        <dbReference type="EMBL" id="KXT15182.1"/>
    </source>
</evidence>
<protein>
    <submittedName>
        <fullName evidence="1">Uncharacterized protein</fullName>
    </submittedName>
</protein>
<proteinExistence type="predicted"/>
<dbReference type="EMBL" id="LFZO01000064">
    <property type="protein sequence ID" value="KXT15182.1"/>
    <property type="molecule type" value="Genomic_DNA"/>
</dbReference>
<dbReference type="AlphaFoldDB" id="A0A139IKW3"/>
<accession>A0A139IKW3</accession>
<evidence type="ECO:0000313" key="2">
    <source>
        <dbReference type="Proteomes" id="UP000073492"/>
    </source>
</evidence>
<name>A0A139IKW3_9PEZI</name>
<keyword evidence="2" id="KW-1185">Reference proteome</keyword>